<organism evidence="2 3">
    <name type="scientific">Halopseudomonas xinjiangensis</name>
    <dbReference type="NCBI Taxonomy" id="487184"/>
    <lineage>
        <taxon>Bacteria</taxon>
        <taxon>Pseudomonadati</taxon>
        <taxon>Pseudomonadota</taxon>
        <taxon>Gammaproteobacteria</taxon>
        <taxon>Pseudomonadales</taxon>
        <taxon>Pseudomonadaceae</taxon>
        <taxon>Halopseudomonas</taxon>
    </lineage>
</organism>
<keyword evidence="2" id="KW-0503">Monooxygenase</keyword>
<name>A0A1H1SPG7_9GAMM</name>
<accession>A0A1H1SPG7</accession>
<dbReference type="STRING" id="487184.SAMN05216421_1634"/>
<dbReference type="Proteomes" id="UP000243207">
    <property type="component" value="Chromosome I"/>
</dbReference>
<evidence type="ECO:0000259" key="1">
    <source>
        <dbReference type="PROSITE" id="PS51725"/>
    </source>
</evidence>
<evidence type="ECO:0000313" key="2">
    <source>
        <dbReference type="EMBL" id="SDS49738.1"/>
    </source>
</evidence>
<evidence type="ECO:0000313" key="3">
    <source>
        <dbReference type="Proteomes" id="UP000243207"/>
    </source>
</evidence>
<dbReference type="SUPFAM" id="SSF54909">
    <property type="entry name" value="Dimeric alpha+beta barrel"/>
    <property type="match status" value="1"/>
</dbReference>
<dbReference type="EMBL" id="LT629736">
    <property type="protein sequence ID" value="SDS49738.1"/>
    <property type="molecule type" value="Genomic_DNA"/>
</dbReference>
<reference evidence="3" key="1">
    <citation type="submission" date="2016-10" db="EMBL/GenBank/DDBJ databases">
        <authorList>
            <person name="Varghese N."/>
            <person name="Submissions S."/>
        </authorList>
    </citation>
    <scope>NUCLEOTIDE SEQUENCE [LARGE SCALE GENOMIC DNA]</scope>
    <source>
        <strain evidence="3">NRRL B-51270</strain>
    </source>
</reference>
<sequence length="94" mass="11134">MIRVLIQRVIADGLEQPYEEAARRVIQKAVQSPGFISGESFRDLERPNHRVVMVTWQNRHSWERWENSPERKDTLSAFRAMLMEDEKITLLEPL</sequence>
<dbReference type="GO" id="GO:0004497">
    <property type="term" value="F:monooxygenase activity"/>
    <property type="evidence" value="ECO:0007669"/>
    <property type="project" value="UniProtKB-KW"/>
</dbReference>
<keyword evidence="2" id="KW-0560">Oxidoreductase</keyword>
<dbReference type="OrthoDB" id="4463721at2"/>
<keyword evidence="3" id="KW-1185">Reference proteome</keyword>
<feature type="domain" description="ABM" evidence="1">
    <location>
        <begin position="2"/>
        <end position="90"/>
    </location>
</feature>
<dbReference type="InterPro" id="IPR011008">
    <property type="entry name" value="Dimeric_a/b-barrel"/>
</dbReference>
<protein>
    <submittedName>
        <fullName evidence="2">Heme-degrading monooxygenase HmoA</fullName>
    </submittedName>
</protein>
<dbReference type="AlphaFoldDB" id="A0A1H1SPG7"/>
<dbReference type="Pfam" id="PF03992">
    <property type="entry name" value="ABM"/>
    <property type="match status" value="1"/>
</dbReference>
<dbReference type="InterPro" id="IPR007138">
    <property type="entry name" value="ABM_dom"/>
</dbReference>
<proteinExistence type="predicted"/>
<gene>
    <name evidence="2" type="ORF">SAMN05216421_1634</name>
</gene>
<dbReference type="Gene3D" id="3.30.70.100">
    <property type="match status" value="1"/>
</dbReference>
<dbReference type="PROSITE" id="PS51725">
    <property type="entry name" value="ABM"/>
    <property type="match status" value="1"/>
</dbReference>
<dbReference type="RefSeq" id="WP_093392983.1">
    <property type="nucleotide sequence ID" value="NZ_LT629736.1"/>
</dbReference>